<reference evidence="1 2" key="1">
    <citation type="journal article" date="2022" name="DNA Res.">
        <title>Chromosomal-level genome assembly of the orchid tree Bauhinia variegata (Leguminosae; Cercidoideae) supports the allotetraploid origin hypothesis of Bauhinia.</title>
        <authorList>
            <person name="Zhong Y."/>
            <person name="Chen Y."/>
            <person name="Zheng D."/>
            <person name="Pang J."/>
            <person name="Liu Y."/>
            <person name="Luo S."/>
            <person name="Meng S."/>
            <person name="Qian L."/>
            <person name="Wei D."/>
            <person name="Dai S."/>
            <person name="Zhou R."/>
        </authorList>
    </citation>
    <scope>NUCLEOTIDE SEQUENCE [LARGE SCALE GENOMIC DNA]</scope>
    <source>
        <strain evidence="1">BV-YZ2020</strain>
    </source>
</reference>
<dbReference type="Proteomes" id="UP000828941">
    <property type="component" value="Chromosome 6"/>
</dbReference>
<evidence type="ECO:0000313" key="1">
    <source>
        <dbReference type="EMBL" id="KAI4334930.1"/>
    </source>
</evidence>
<dbReference type="EMBL" id="CM039431">
    <property type="protein sequence ID" value="KAI4334930.1"/>
    <property type="molecule type" value="Genomic_DNA"/>
</dbReference>
<sequence length="343" mass="39473">MERNLTVDWSARKLEADDQIPLSDYYSFADELLKKARIFQEADNLVGQYITLTKYSRLCIEIIPYHKDYESEAPEEGKSCKEEIKMQLMEAIDQLLSVEAKLSHRGIDLNNASEEDPFSFLWKEEQASDGSLVPLIDHVDVNALPLVLYEKPAEPSAPPMPRSPRKAKDDGEHALDFHKGSKGLVDKVYMPLLQEVCHLYPSLIECQRDKTPSYRAWALTALGRVLYFLKTTKVADIDDEACECLQLLWNEVEVFGFDLSWLEPQVEFAMKMKGYVEKERKVNKAEEEKKSLELRIQELKNKLAETEKELEISKREFSQVIKELGKQVDTERVIGLGLGLQKR</sequence>
<proteinExistence type="predicted"/>
<comment type="caution">
    <text evidence="1">The sequence shown here is derived from an EMBL/GenBank/DDBJ whole genome shotgun (WGS) entry which is preliminary data.</text>
</comment>
<accession>A0ACB9NET1</accession>
<keyword evidence="2" id="KW-1185">Reference proteome</keyword>
<protein>
    <submittedName>
        <fullName evidence="1">Uncharacterized protein</fullName>
    </submittedName>
</protein>
<organism evidence="1 2">
    <name type="scientific">Bauhinia variegata</name>
    <name type="common">Purple orchid tree</name>
    <name type="synonym">Phanera variegata</name>
    <dbReference type="NCBI Taxonomy" id="167791"/>
    <lineage>
        <taxon>Eukaryota</taxon>
        <taxon>Viridiplantae</taxon>
        <taxon>Streptophyta</taxon>
        <taxon>Embryophyta</taxon>
        <taxon>Tracheophyta</taxon>
        <taxon>Spermatophyta</taxon>
        <taxon>Magnoliopsida</taxon>
        <taxon>eudicotyledons</taxon>
        <taxon>Gunneridae</taxon>
        <taxon>Pentapetalae</taxon>
        <taxon>rosids</taxon>
        <taxon>fabids</taxon>
        <taxon>Fabales</taxon>
        <taxon>Fabaceae</taxon>
        <taxon>Cercidoideae</taxon>
        <taxon>Cercideae</taxon>
        <taxon>Bauhiniinae</taxon>
        <taxon>Bauhinia</taxon>
    </lineage>
</organism>
<evidence type="ECO:0000313" key="2">
    <source>
        <dbReference type="Proteomes" id="UP000828941"/>
    </source>
</evidence>
<name>A0ACB9NET1_BAUVA</name>
<gene>
    <name evidence="1" type="ORF">L6164_013629</name>
</gene>